<feature type="transmembrane region" description="Helical" evidence="1">
    <location>
        <begin position="54"/>
        <end position="75"/>
    </location>
</feature>
<keyword evidence="1" id="KW-0472">Membrane</keyword>
<keyword evidence="1" id="KW-0812">Transmembrane</keyword>
<dbReference type="EMBL" id="CP115668">
    <property type="protein sequence ID" value="WCC80343.1"/>
    <property type="molecule type" value="Genomic_DNA"/>
</dbReference>
<evidence type="ECO:0000313" key="2">
    <source>
        <dbReference type="EMBL" id="WCC80343.1"/>
    </source>
</evidence>
<evidence type="ECO:0000313" key="3">
    <source>
        <dbReference type="Proteomes" id="UP001212097"/>
    </source>
</evidence>
<organism evidence="2 3">
    <name type="scientific">Cutibacterium equinum</name>
    <dbReference type="NCBI Taxonomy" id="3016342"/>
    <lineage>
        <taxon>Bacteria</taxon>
        <taxon>Bacillati</taxon>
        <taxon>Actinomycetota</taxon>
        <taxon>Actinomycetes</taxon>
        <taxon>Propionibacteriales</taxon>
        <taxon>Propionibacteriaceae</taxon>
        <taxon>Cutibacterium</taxon>
    </lineage>
</organism>
<name>A0ABY7R148_9ACTN</name>
<reference evidence="2 3" key="1">
    <citation type="submission" date="2023-06" db="EMBL/GenBank/DDBJ databases">
        <title>The Gram-positive Non-spore-bearing Anaerobic Bacilli of Human Feces.</title>
        <authorList>
            <person name="Eggerth A.H."/>
        </authorList>
    </citation>
    <scope>NUCLEOTIDE SEQUENCE [LARGE SCALE GENOMIC DNA]</scope>
    <source>
        <strain evidence="2 3">CBA3108</strain>
    </source>
</reference>
<protein>
    <submittedName>
        <fullName evidence="2">Uncharacterized protein</fullName>
    </submittedName>
</protein>
<keyword evidence="1" id="KW-1133">Transmembrane helix</keyword>
<sequence length="78" mass="8097">MSVSYVNSGIIPRTPTGMRSIMRSQAASLLRVVPAALVLFALAIAGIISDAPFLTIISGLVTVALTIVLSMVHLFGNA</sequence>
<feature type="transmembrane region" description="Helical" evidence="1">
    <location>
        <begin position="28"/>
        <end position="48"/>
    </location>
</feature>
<accession>A0ABY7R148</accession>
<proteinExistence type="predicted"/>
<gene>
    <name evidence="2" type="ORF">O6R08_02010</name>
</gene>
<dbReference type="Proteomes" id="UP001212097">
    <property type="component" value="Chromosome"/>
</dbReference>
<dbReference type="RefSeq" id="WP_271418524.1">
    <property type="nucleotide sequence ID" value="NZ_CP115668.1"/>
</dbReference>
<keyword evidence="3" id="KW-1185">Reference proteome</keyword>
<evidence type="ECO:0000256" key="1">
    <source>
        <dbReference type="SAM" id="Phobius"/>
    </source>
</evidence>